<protein>
    <submittedName>
        <fullName evidence="2">Uncharacterized protein</fullName>
    </submittedName>
</protein>
<evidence type="ECO:0000256" key="1">
    <source>
        <dbReference type="SAM" id="MobiDB-lite"/>
    </source>
</evidence>
<dbReference type="AlphaFoldDB" id="A0A9Q3JLM5"/>
<feature type="region of interest" description="Disordered" evidence="1">
    <location>
        <begin position="186"/>
        <end position="219"/>
    </location>
</feature>
<reference evidence="2" key="1">
    <citation type="submission" date="2021-03" db="EMBL/GenBank/DDBJ databases">
        <title>Draft genome sequence of rust myrtle Austropuccinia psidii MF-1, a brazilian biotype.</title>
        <authorList>
            <person name="Quecine M.C."/>
            <person name="Pachon D.M.R."/>
            <person name="Bonatelli M.L."/>
            <person name="Correr F.H."/>
            <person name="Franceschini L.M."/>
            <person name="Leite T.F."/>
            <person name="Margarido G.R.A."/>
            <person name="Almeida C.A."/>
            <person name="Ferrarezi J.A."/>
            <person name="Labate C.A."/>
        </authorList>
    </citation>
    <scope>NUCLEOTIDE SEQUENCE</scope>
    <source>
        <strain evidence="2">MF-1</strain>
    </source>
</reference>
<evidence type="ECO:0000313" key="2">
    <source>
        <dbReference type="EMBL" id="MBW0565478.1"/>
    </source>
</evidence>
<organism evidence="2 3">
    <name type="scientific">Austropuccinia psidii MF-1</name>
    <dbReference type="NCBI Taxonomy" id="1389203"/>
    <lineage>
        <taxon>Eukaryota</taxon>
        <taxon>Fungi</taxon>
        <taxon>Dikarya</taxon>
        <taxon>Basidiomycota</taxon>
        <taxon>Pucciniomycotina</taxon>
        <taxon>Pucciniomycetes</taxon>
        <taxon>Pucciniales</taxon>
        <taxon>Sphaerophragmiaceae</taxon>
        <taxon>Austropuccinia</taxon>
    </lineage>
</organism>
<proteinExistence type="predicted"/>
<name>A0A9Q3JLM5_9BASI</name>
<dbReference type="Proteomes" id="UP000765509">
    <property type="component" value="Unassembled WGS sequence"/>
</dbReference>
<accession>A0A9Q3JLM5</accession>
<sequence>MSTPLNQNEGTRIPNPQVLDIESSQLKNEFSTSFNRLEPTVGEALLKEVSKLKEWPHFSGEGEYDHMEFIRAHRWYIKLRQAKGHQSWTWWKAQIIKKWANDSWSFKMKKAFESSKFNADKDKALPWFCQQKDRLTALYPANSEFMIHRKILRQCGGVLEHPVKSRTTEQSSAEDIINILEEVTSRTKSGSSRVNLKTRFNTPWKDSVDKNPKENSNNK</sequence>
<evidence type="ECO:0000313" key="3">
    <source>
        <dbReference type="Proteomes" id="UP000765509"/>
    </source>
</evidence>
<keyword evidence="3" id="KW-1185">Reference proteome</keyword>
<dbReference type="OrthoDB" id="2506710at2759"/>
<gene>
    <name evidence="2" type="ORF">O181_105193</name>
</gene>
<feature type="compositionally biased region" description="Polar residues" evidence="1">
    <location>
        <begin position="186"/>
        <end position="201"/>
    </location>
</feature>
<dbReference type="EMBL" id="AVOT02077509">
    <property type="protein sequence ID" value="MBW0565478.1"/>
    <property type="molecule type" value="Genomic_DNA"/>
</dbReference>
<comment type="caution">
    <text evidence="2">The sequence shown here is derived from an EMBL/GenBank/DDBJ whole genome shotgun (WGS) entry which is preliminary data.</text>
</comment>